<dbReference type="NCBIfam" id="TIGR00691">
    <property type="entry name" value="spoT_relA"/>
    <property type="match status" value="1"/>
</dbReference>
<dbReference type="CDD" id="cd01668">
    <property type="entry name" value="TGS_RSH"/>
    <property type="match status" value="1"/>
</dbReference>
<dbReference type="CDD" id="cd04876">
    <property type="entry name" value="ACT_RelA-SpoT"/>
    <property type="match status" value="1"/>
</dbReference>
<dbReference type="Pfam" id="PF02824">
    <property type="entry name" value="TGS"/>
    <property type="match status" value="1"/>
</dbReference>
<dbReference type="SUPFAM" id="SSF81301">
    <property type="entry name" value="Nucleotidyltransferase"/>
    <property type="match status" value="1"/>
</dbReference>
<evidence type="ECO:0000259" key="8">
    <source>
        <dbReference type="PROSITE" id="PS51880"/>
    </source>
</evidence>
<dbReference type="PANTHER" id="PTHR21262:SF31">
    <property type="entry name" value="GTP PYROPHOSPHOKINASE"/>
    <property type="match status" value="1"/>
</dbReference>
<reference evidence="10" key="1">
    <citation type="journal article" date="2019" name="Int. J. Syst. Evol. Microbiol.">
        <title>The Global Catalogue of Microorganisms (GCM) 10K type strain sequencing project: providing services to taxonomists for standard genome sequencing and annotation.</title>
        <authorList>
            <consortium name="The Broad Institute Genomics Platform"/>
            <consortium name="The Broad Institute Genome Sequencing Center for Infectious Disease"/>
            <person name="Wu L."/>
            <person name="Ma J."/>
        </authorList>
    </citation>
    <scope>NUCLEOTIDE SEQUENCE [LARGE SCALE GENOMIC DNA]</scope>
    <source>
        <strain evidence="10">CGMCC 1.13574</strain>
    </source>
</reference>
<dbReference type="Pfam" id="PF04607">
    <property type="entry name" value="RelA_SpoT"/>
    <property type="match status" value="1"/>
</dbReference>
<proteinExistence type="inferred from homology"/>
<dbReference type="InterPro" id="IPR043519">
    <property type="entry name" value="NT_sf"/>
</dbReference>
<dbReference type="InterPro" id="IPR007685">
    <property type="entry name" value="RelA_SpoT"/>
</dbReference>
<feature type="domain" description="ACT" evidence="7">
    <location>
        <begin position="649"/>
        <end position="723"/>
    </location>
</feature>
<keyword evidence="9" id="KW-0808">Transferase</keyword>
<comment type="pathway">
    <text evidence="2">Purine metabolism.</text>
</comment>
<comment type="caution">
    <text evidence="9">The sequence shown here is derived from an EMBL/GenBank/DDBJ whole genome shotgun (WGS) entry which is preliminary data.</text>
</comment>
<dbReference type="SUPFAM" id="SSF81271">
    <property type="entry name" value="TGS-like"/>
    <property type="match status" value="1"/>
</dbReference>
<evidence type="ECO:0000256" key="5">
    <source>
        <dbReference type="ARBA" id="ARBA00033308"/>
    </source>
</evidence>
<dbReference type="InterPro" id="IPR012676">
    <property type="entry name" value="TGS-like"/>
</dbReference>
<dbReference type="InterPro" id="IPR002912">
    <property type="entry name" value="ACT_dom"/>
</dbReference>
<dbReference type="InterPro" id="IPR033655">
    <property type="entry name" value="TGS_RelA/SpoT"/>
</dbReference>
<dbReference type="Proteomes" id="UP001595892">
    <property type="component" value="Unassembled WGS sequence"/>
</dbReference>
<evidence type="ECO:0000256" key="1">
    <source>
        <dbReference type="ARBA" id="ARBA00019852"/>
    </source>
</evidence>
<keyword evidence="10" id="KW-1185">Reference proteome</keyword>
<evidence type="ECO:0000313" key="9">
    <source>
        <dbReference type="EMBL" id="MFC4727803.1"/>
    </source>
</evidence>
<dbReference type="Pfam" id="PF13328">
    <property type="entry name" value="HD_4"/>
    <property type="match status" value="1"/>
</dbReference>
<dbReference type="InterPro" id="IPR004095">
    <property type="entry name" value="TGS"/>
</dbReference>
<dbReference type="PROSITE" id="PS51880">
    <property type="entry name" value="TGS"/>
    <property type="match status" value="1"/>
</dbReference>
<dbReference type="EMBL" id="JBHSGG010000017">
    <property type="protein sequence ID" value="MFC4727803.1"/>
    <property type="molecule type" value="Genomic_DNA"/>
</dbReference>
<evidence type="ECO:0000256" key="2">
    <source>
        <dbReference type="ARBA" id="ARBA00025704"/>
    </source>
</evidence>
<organism evidence="9 10">
    <name type="scientific">Coralloluteibacterium thermophilum</name>
    <dbReference type="NCBI Taxonomy" id="2707049"/>
    <lineage>
        <taxon>Bacteria</taxon>
        <taxon>Pseudomonadati</taxon>
        <taxon>Pseudomonadota</taxon>
        <taxon>Gammaproteobacteria</taxon>
        <taxon>Lysobacterales</taxon>
        <taxon>Lysobacteraceae</taxon>
        <taxon>Coralloluteibacterium</taxon>
    </lineage>
</organism>
<evidence type="ECO:0000256" key="6">
    <source>
        <dbReference type="RuleBase" id="RU003847"/>
    </source>
</evidence>
<comment type="similarity">
    <text evidence="6">Belongs to the relA/spoT family.</text>
</comment>
<dbReference type="GO" id="GO:0008728">
    <property type="term" value="F:GTP diphosphokinase activity"/>
    <property type="evidence" value="ECO:0007669"/>
    <property type="project" value="UniProtKB-EC"/>
</dbReference>
<dbReference type="SUPFAM" id="SSF109604">
    <property type="entry name" value="HD-domain/PDEase-like"/>
    <property type="match status" value="1"/>
</dbReference>
<evidence type="ECO:0000313" key="10">
    <source>
        <dbReference type="Proteomes" id="UP001595892"/>
    </source>
</evidence>
<protein>
    <recommendedName>
        <fullName evidence="1">GTP pyrophosphokinase</fullName>
    </recommendedName>
    <alternativeName>
        <fullName evidence="4">(p)ppGpp synthase</fullName>
    </alternativeName>
    <alternativeName>
        <fullName evidence="3">ATP:GTP 3'-pyrophosphotransferase</fullName>
    </alternativeName>
    <alternativeName>
        <fullName evidence="5">ppGpp synthase I</fullName>
    </alternativeName>
</protein>
<accession>A0ABV9NML3</accession>
<dbReference type="CDD" id="cd05399">
    <property type="entry name" value="NT_Rel-Spo_like"/>
    <property type="match status" value="1"/>
</dbReference>
<evidence type="ECO:0000256" key="4">
    <source>
        <dbReference type="ARBA" id="ARBA00032407"/>
    </source>
</evidence>
<dbReference type="Pfam" id="PF13291">
    <property type="entry name" value="ACT_4"/>
    <property type="match status" value="1"/>
</dbReference>
<dbReference type="SUPFAM" id="SSF55021">
    <property type="entry name" value="ACT-like"/>
    <property type="match status" value="1"/>
</dbReference>
<dbReference type="RefSeq" id="WP_377003952.1">
    <property type="nucleotide sequence ID" value="NZ_JBHSGG010000017.1"/>
</dbReference>
<dbReference type="PANTHER" id="PTHR21262">
    <property type="entry name" value="GUANOSINE-3',5'-BIS DIPHOSPHATE 3'-PYROPHOSPHOHYDROLASE"/>
    <property type="match status" value="1"/>
</dbReference>
<gene>
    <name evidence="9" type="ORF">ACFO3Q_06420</name>
</gene>
<dbReference type="Gene3D" id="3.10.20.30">
    <property type="match status" value="1"/>
</dbReference>
<dbReference type="InterPro" id="IPR045865">
    <property type="entry name" value="ACT-like_dom_sf"/>
</dbReference>
<name>A0ABV9NML3_9GAMM</name>
<feature type="domain" description="TGS" evidence="8">
    <location>
        <begin position="391"/>
        <end position="454"/>
    </location>
</feature>
<sequence length="723" mass="79015">MLPASVPPPPSPAQGRALARWLEDGGRALLPAVLAERLAAGPEDDARAETELAVTLGLLTGLGAEREVHVAAILHARADLQPLLPALVAELPGLPPLLEGQQAAEKVWSLHAEQAGAAGTEGLRRLLMAIVRDLRVILVLLARQLARLRAAAGLPEDERVALARLTADIHAPLANRLGIWQLKWELEDLAFRYLQPDTYRRVAALLDEKRADRERWIEAVKARLREALAAHGIRGEVAGRPKHIYSIWKKMQRKDVPFGELYDIRAVRVLVDDVAACYAALGVVHATWVPIPAEFDDYIAKPKGNDYRSLHTAVVGPEGKTLEVQIRTHEMHAQAELGVAAHWRYKEGGGGGSRAAAFERKIAWMRRLLETQEGAQADDGALMAGLSAELVEDRVYLLTPRGEVIDLPRGGTVLDFAYHVHTEVGHRCVGAKVNGRIVPLDFAPATGDQVEILTGKTAAPRRDWLQAGARYLVSARSRDKVRAWFHKLDRARNVAAGREHLEKELKRLALHHADLVPVLARFHAGSVDDLYVLVALGDVGPHQVARALHEQAQAAAAPAPEAALPERRVRPARPSEAFTVEGVGNLLTQLARCCQPVAGDAIVGYLTRGRGVSIHRQGCAAFERLAVRHPERVLPVDWGRQGTASYGADVVIHAVDRRYLLKDLTNLIAQEGAHVLGIQSHVDDARGRAVLRLTLKVSDFEQLGRLLGKLAAVPGVLEARRRR</sequence>
<dbReference type="InterPro" id="IPR004811">
    <property type="entry name" value="RelA/Spo_fam"/>
</dbReference>
<dbReference type="Gene3D" id="3.30.460.10">
    <property type="entry name" value="Beta Polymerase, domain 2"/>
    <property type="match status" value="1"/>
</dbReference>
<dbReference type="InterPro" id="IPR012675">
    <property type="entry name" value="Beta-grasp_dom_sf"/>
</dbReference>
<evidence type="ECO:0000259" key="7">
    <source>
        <dbReference type="PROSITE" id="PS51671"/>
    </source>
</evidence>
<dbReference type="SMART" id="SM00954">
    <property type="entry name" value="RelA_SpoT"/>
    <property type="match status" value="1"/>
</dbReference>
<evidence type="ECO:0000256" key="3">
    <source>
        <dbReference type="ARBA" id="ARBA00029754"/>
    </source>
</evidence>
<comment type="function">
    <text evidence="6">In eubacteria ppGpp (guanosine 3'-diphosphate 5'-diphosphate) is a mediator of the stringent response that coordinates a variety of cellular activities in response to changes in nutritional abundance.</text>
</comment>
<dbReference type="Gene3D" id="3.30.70.260">
    <property type="match status" value="1"/>
</dbReference>
<dbReference type="PROSITE" id="PS51671">
    <property type="entry name" value="ACT"/>
    <property type="match status" value="1"/>
</dbReference>
<dbReference type="Gene3D" id="1.10.3210.10">
    <property type="entry name" value="Hypothetical protein af1432"/>
    <property type="match status" value="1"/>
</dbReference>